<gene>
    <name evidence="1" type="ORF">GCM10009862_06810</name>
</gene>
<dbReference type="EMBL" id="BAAARI010000003">
    <property type="protein sequence ID" value="GAA2570654.1"/>
    <property type="molecule type" value="Genomic_DNA"/>
</dbReference>
<reference evidence="1 2" key="1">
    <citation type="journal article" date="2019" name="Int. J. Syst. Evol. Microbiol.">
        <title>The Global Catalogue of Microorganisms (GCM) 10K type strain sequencing project: providing services to taxonomists for standard genome sequencing and annotation.</title>
        <authorList>
            <consortium name="The Broad Institute Genomics Platform"/>
            <consortium name="The Broad Institute Genome Sequencing Center for Infectious Disease"/>
            <person name="Wu L."/>
            <person name="Ma J."/>
        </authorList>
    </citation>
    <scope>NUCLEOTIDE SEQUENCE [LARGE SCALE GENOMIC DNA]</scope>
    <source>
        <strain evidence="1 2">JCM 16365</strain>
    </source>
</reference>
<protein>
    <recommendedName>
        <fullName evidence="3">Asp23/Gls24 family envelope stress response protein</fullName>
    </recommendedName>
</protein>
<dbReference type="RefSeq" id="WP_344226902.1">
    <property type="nucleotide sequence ID" value="NZ_BAAARI010000003.1"/>
</dbReference>
<proteinExistence type="predicted"/>
<sequence>MTSALIPARRVREALHAETERIVGAVAEATGMDAAEWRSSGLILATPRVDVQPDDTGGITVTVVELRIETLREGIVNARRLAQILEMRVALDTGYTVRLLRGE</sequence>
<accession>A0ABN3PBM9</accession>
<keyword evidence="2" id="KW-1185">Reference proteome</keyword>
<evidence type="ECO:0000313" key="1">
    <source>
        <dbReference type="EMBL" id="GAA2570654.1"/>
    </source>
</evidence>
<name>A0ABN3PBM9_9MICO</name>
<evidence type="ECO:0000313" key="2">
    <source>
        <dbReference type="Proteomes" id="UP001500274"/>
    </source>
</evidence>
<comment type="caution">
    <text evidence="1">The sequence shown here is derived from an EMBL/GenBank/DDBJ whole genome shotgun (WGS) entry which is preliminary data.</text>
</comment>
<evidence type="ECO:0008006" key="3">
    <source>
        <dbReference type="Google" id="ProtNLM"/>
    </source>
</evidence>
<dbReference type="Proteomes" id="UP001500274">
    <property type="component" value="Unassembled WGS sequence"/>
</dbReference>
<organism evidence="1 2">
    <name type="scientific">Microbacterium binotii</name>
    <dbReference type="NCBI Taxonomy" id="462710"/>
    <lineage>
        <taxon>Bacteria</taxon>
        <taxon>Bacillati</taxon>
        <taxon>Actinomycetota</taxon>
        <taxon>Actinomycetes</taxon>
        <taxon>Micrococcales</taxon>
        <taxon>Microbacteriaceae</taxon>
        <taxon>Microbacterium</taxon>
    </lineage>
</organism>